<sequence length="111" mass="12153">MVSIGGKAPWTIPVVDSVRAAFESEIQNIEDSLWQQLVTIVDGLSNKETAGEEVLDLLRNSAGVEDYGGLSHLSTVDMQDIIRSVKFDKEQQTSSTPAEIPEHYKTGNMST</sequence>
<organism evidence="2 3">
    <name type="scientific">Fusarium oxysporum f. sp. radicis-cucumerinum</name>
    <dbReference type="NCBI Taxonomy" id="327505"/>
    <lineage>
        <taxon>Eukaryota</taxon>
        <taxon>Fungi</taxon>
        <taxon>Dikarya</taxon>
        <taxon>Ascomycota</taxon>
        <taxon>Pezizomycotina</taxon>
        <taxon>Sordariomycetes</taxon>
        <taxon>Hypocreomycetidae</taxon>
        <taxon>Hypocreales</taxon>
        <taxon>Nectriaceae</taxon>
        <taxon>Fusarium</taxon>
        <taxon>Fusarium oxysporum species complex</taxon>
    </lineage>
</organism>
<feature type="region of interest" description="Disordered" evidence="1">
    <location>
        <begin position="88"/>
        <end position="111"/>
    </location>
</feature>
<accession>A0A2H3FP25</accession>
<evidence type="ECO:0000313" key="2">
    <source>
        <dbReference type="EMBL" id="PCD21391.1"/>
    </source>
</evidence>
<evidence type="ECO:0000256" key="1">
    <source>
        <dbReference type="SAM" id="MobiDB-lite"/>
    </source>
</evidence>
<evidence type="ECO:0000313" key="3">
    <source>
        <dbReference type="Proteomes" id="UP000219602"/>
    </source>
</evidence>
<dbReference type="AlphaFoldDB" id="A0A2H3FP25"/>
<gene>
    <name evidence="2" type="ORF">AU210_016356</name>
</gene>
<name>A0A2H3FP25_FUSOX</name>
<dbReference type="EMBL" id="MABQ02000013">
    <property type="protein sequence ID" value="PCD21391.1"/>
    <property type="molecule type" value="Genomic_DNA"/>
</dbReference>
<reference evidence="2 3" key="1">
    <citation type="journal article" date="2016" name="Environ. Microbiol.">
        <title>Effector profiles distinguish formae speciales of Fusarium oxysporum.</title>
        <authorList>
            <person name="van Dam P."/>
            <person name="Fokkens L."/>
            <person name="Schmidt S.M."/>
            <person name="Linmans J.H."/>
            <person name="Kistler H.C."/>
            <person name="Ma L.J."/>
            <person name="Rep M."/>
        </authorList>
    </citation>
    <scope>NUCLEOTIDE SEQUENCE [LARGE SCALE GENOMIC DNA]</scope>
    <source>
        <strain evidence="2 3">Forc016</strain>
    </source>
</reference>
<dbReference type="Proteomes" id="UP000219602">
    <property type="component" value="Unassembled WGS sequence"/>
</dbReference>
<reference evidence="2 3" key="2">
    <citation type="journal article" date="2017" name="Sci. Rep.">
        <title>A mobile pathogenicity chromosome in Fusarium oxysporum for infection of multiple cucurbit species.</title>
        <authorList>
            <person name="van Dam P."/>
            <person name="Fokkens L."/>
            <person name="Ayukawa Y."/>
            <person name="van der Gragt M."/>
            <person name="Ter Horst A."/>
            <person name="Brankovics B."/>
            <person name="Houterman P.M."/>
            <person name="Arie T."/>
            <person name="Rep M."/>
        </authorList>
    </citation>
    <scope>NUCLEOTIDE SEQUENCE [LARGE SCALE GENOMIC DNA]</scope>
    <source>
        <strain evidence="2 3">Forc016</strain>
    </source>
</reference>
<protein>
    <submittedName>
        <fullName evidence="2">Uncharacterized protein</fullName>
    </submittedName>
</protein>
<proteinExistence type="predicted"/>
<comment type="caution">
    <text evidence="2">The sequence shown here is derived from an EMBL/GenBank/DDBJ whole genome shotgun (WGS) entry which is preliminary data.</text>
</comment>